<gene>
    <name evidence="1" type="ORF">EXIGLDRAFT_209141</name>
</gene>
<reference evidence="1 2" key="1">
    <citation type="journal article" date="2016" name="Mol. Biol. Evol.">
        <title>Comparative Genomics of Early-Diverging Mushroom-Forming Fungi Provides Insights into the Origins of Lignocellulose Decay Capabilities.</title>
        <authorList>
            <person name="Nagy L.G."/>
            <person name="Riley R."/>
            <person name="Tritt A."/>
            <person name="Adam C."/>
            <person name="Daum C."/>
            <person name="Floudas D."/>
            <person name="Sun H."/>
            <person name="Yadav J.S."/>
            <person name="Pangilinan J."/>
            <person name="Larsson K.H."/>
            <person name="Matsuura K."/>
            <person name="Barry K."/>
            <person name="Labutti K."/>
            <person name="Kuo R."/>
            <person name="Ohm R.A."/>
            <person name="Bhattacharya S.S."/>
            <person name="Shirouzu T."/>
            <person name="Yoshinaga Y."/>
            <person name="Martin F.M."/>
            <person name="Grigoriev I.V."/>
            <person name="Hibbett D.S."/>
        </authorList>
    </citation>
    <scope>NUCLEOTIDE SEQUENCE [LARGE SCALE GENOMIC DNA]</scope>
    <source>
        <strain evidence="1 2">HHB12029</strain>
    </source>
</reference>
<dbReference type="AlphaFoldDB" id="A0A165EKP1"/>
<sequence>MAQCVPDCALPYINIEIMWCSLAPERLHVLYKGTVLVFGRPFYHGSREDWRLDFRGSATSVTGRSPTDDFGHVAISHRAHAHHRAKDARLHRSYFRYRPRRIR</sequence>
<evidence type="ECO:0000313" key="1">
    <source>
        <dbReference type="EMBL" id="KZV87164.1"/>
    </source>
</evidence>
<dbReference type="InParanoid" id="A0A165EKP1"/>
<dbReference type="Proteomes" id="UP000077266">
    <property type="component" value="Unassembled WGS sequence"/>
</dbReference>
<organism evidence="1 2">
    <name type="scientific">Exidia glandulosa HHB12029</name>
    <dbReference type="NCBI Taxonomy" id="1314781"/>
    <lineage>
        <taxon>Eukaryota</taxon>
        <taxon>Fungi</taxon>
        <taxon>Dikarya</taxon>
        <taxon>Basidiomycota</taxon>
        <taxon>Agaricomycotina</taxon>
        <taxon>Agaricomycetes</taxon>
        <taxon>Auriculariales</taxon>
        <taxon>Exidiaceae</taxon>
        <taxon>Exidia</taxon>
    </lineage>
</organism>
<evidence type="ECO:0000313" key="2">
    <source>
        <dbReference type="Proteomes" id="UP000077266"/>
    </source>
</evidence>
<accession>A0A165EKP1</accession>
<protein>
    <submittedName>
        <fullName evidence="1">Uncharacterized protein</fullName>
    </submittedName>
</protein>
<proteinExistence type="predicted"/>
<keyword evidence="2" id="KW-1185">Reference proteome</keyword>
<name>A0A165EKP1_EXIGL</name>
<dbReference type="EMBL" id="KV426134">
    <property type="protein sequence ID" value="KZV87164.1"/>
    <property type="molecule type" value="Genomic_DNA"/>
</dbReference>